<name>A0A091QL36_9AVES</name>
<proteinExistence type="predicted"/>
<feature type="non-terminal residue" evidence="9">
    <location>
        <position position="90"/>
    </location>
</feature>
<comment type="function">
    <text evidence="8">Acrosomal protein that maintains proacrosin (pro-ACR) as an enzymatically inactive zymogen in the acrosome. Involved also in the acrosome formation.</text>
</comment>
<protein>
    <recommendedName>
        <fullName evidence="2">Acrosin-binding protein</fullName>
    </recommendedName>
    <alternativeName>
        <fullName evidence="6">Acrosin-binding protein, 60 kDa form</fullName>
    </alternativeName>
    <alternativeName>
        <fullName evidence="7">Proacrosin-binding protein sp32</fullName>
    </alternativeName>
</protein>
<evidence type="ECO:0000256" key="7">
    <source>
        <dbReference type="ARBA" id="ARBA00033453"/>
    </source>
</evidence>
<evidence type="ECO:0000256" key="4">
    <source>
        <dbReference type="ARBA" id="ARBA00022729"/>
    </source>
</evidence>
<dbReference type="GO" id="GO:0005634">
    <property type="term" value="C:nucleus"/>
    <property type="evidence" value="ECO:0007669"/>
    <property type="project" value="TreeGrafter"/>
</dbReference>
<keyword evidence="10" id="KW-1185">Reference proteome</keyword>
<gene>
    <name evidence="9" type="ORF">N332_13342</name>
</gene>
<dbReference type="InterPro" id="IPR009865">
    <property type="entry name" value="Proacrosin-bd"/>
</dbReference>
<evidence type="ECO:0000313" key="10">
    <source>
        <dbReference type="Proteomes" id="UP000053369"/>
    </source>
</evidence>
<evidence type="ECO:0000313" key="9">
    <source>
        <dbReference type="EMBL" id="KFQ27634.1"/>
    </source>
</evidence>
<organism evidence="9 10">
    <name type="scientific">Mesitornis unicolor</name>
    <name type="common">brown roatelo</name>
    <dbReference type="NCBI Taxonomy" id="54374"/>
    <lineage>
        <taxon>Eukaryota</taxon>
        <taxon>Metazoa</taxon>
        <taxon>Chordata</taxon>
        <taxon>Craniata</taxon>
        <taxon>Vertebrata</taxon>
        <taxon>Euteleostomi</taxon>
        <taxon>Archelosauria</taxon>
        <taxon>Archosauria</taxon>
        <taxon>Dinosauria</taxon>
        <taxon>Saurischia</taxon>
        <taxon>Theropoda</taxon>
        <taxon>Coelurosauria</taxon>
        <taxon>Aves</taxon>
        <taxon>Neognathae</taxon>
        <taxon>Neoaves</taxon>
        <taxon>Columbimorphae</taxon>
        <taxon>Mesitornithiformes</taxon>
        <taxon>Mesitornithidae</taxon>
        <taxon>Mesitornis</taxon>
    </lineage>
</organism>
<evidence type="ECO:0000256" key="6">
    <source>
        <dbReference type="ARBA" id="ARBA00032734"/>
    </source>
</evidence>
<reference evidence="9 10" key="1">
    <citation type="submission" date="2014-04" db="EMBL/GenBank/DDBJ databases">
        <title>Genome evolution of avian class.</title>
        <authorList>
            <person name="Zhang G."/>
            <person name="Li C."/>
        </authorList>
    </citation>
    <scope>NUCLEOTIDE SEQUENCE [LARGE SCALE GENOMIC DNA]</scope>
    <source>
        <strain evidence="9">BGI_N332</strain>
    </source>
</reference>
<evidence type="ECO:0000256" key="8">
    <source>
        <dbReference type="ARBA" id="ARBA00045517"/>
    </source>
</evidence>
<accession>A0A091QL36</accession>
<dbReference type="Pfam" id="PF07222">
    <property type="entry name" value="PBP_sp32"/>
    <property type="match status" value="1"/>
</dbReference>
<evidence type="ECO:0000256" key="1">
    <source>
        <dbReference type="ARBA" id="ARBA00004218"/>
    </source>
</evidence>
<dbReference type="AlphaFoldDB" id="A0A091QL36"/>
<sequence>AQRPGTPLSDQEYRQFFRSLRTAHRASTACFLRRLYGCQNPLVQRLDEYENHGVIPQGPICSEVPETPFFHDFCAFSFYRCIKKRYYIKV</sequence>
<comment type="subcellular location">
    <subcellularLocation>
        <location evidence="1">Cytoplasmic vesicle</location>
        <location evidence="1">Secretory vesicle</location>
        <location evidence="1">Acrosome</location>
    </subcellularLocation>
</comment>
<keyword evidence="4" id="KW-0732">Signal</keyword>
<keyword evidence="5" id="KW-0968">Cytoplasmic vesicle</keyword>
<evidence type="ECO:0000256" key="3">
    <source>
        <dbReference type="ARBA" id="ARBA00022553"/>
    </source>
</evidence>
<dbReference type="GO" id="GO:0001669">
    <property type="term" value="C:acrosomal vesicle"/>
    <property type="evidence" value="ECO:0007669"/>
    <property type="project" value="UniProtKB-SubCell"/>
</dbReference>
<feature type="non-terminal residue" evidence="9">
    <location>
        <position position="1"/>
    </location>
</feature>
<dbReference type="PANTHER" id="PTHR21362">
    <property type="entry name" value="ACROSIN-BINDING PROTEIN"/>
    <property type="match status" value="1"/>
</dbReference>
<evidence type="ECO:0000256" key="5">
    <source>
        <dbReference type="ARBA" id="ARBA00023329"/>
    </source>
</evidence>
<dbReference type="Proteomes" id="UP000053369">
    <property type="component" value="Unassembled WGS sequence"/>
</dbReference>
<evidence type="ECO:0000256" key="2">
    <source>
        <dbReference type="ARBA" id="ARBA00018940"/>
    </source>
</evidence>
<keyword evidence="3" id="KW-0597">Phosphoprotein</keyword>
<dbReference type="PANTHER" id="PTHR21362:SF1">
    <property type="entry name" value="ACROSIN-BINDING PROTEIN"/>
    <property type="match status" value="1"/>
</dbReference>
<dbReference type="EMBL" id="KK799421">
    <property type="protein sequence ID" value="KFQ27634.1"/>
    <property type="molecule type" value="Genomic_DNA"/>
</dbReference>